<protein>
    <recommendedName>
        <fullName evidence="1">Tll0287-like domain-containing protein</fullName>
    </recommendedName>
</protein>
<dbReference type="AlphaFoldDB" id="A0A2D0NC03"/>
<reference evidence="2 3" key="1">
    <citation type="submission" date="2017-10" db="EMBL/GenBank/DDBJ databases">
        <title>The draft genome sequence of Lewinella nigricans NBRC 102662.</title>
        <authorList>
            <person name="Wang K."/>
        </authorList>
    </citation>
    <scope>NUCLEOTIDE SEQUENCE [LARGE SCALE GENOMIC DNA]</scope>
    <source>
        <strain evidence="2 3">NBRC 102662</strain>
    </source>
</reference>
<accession>A0A2D0NC03</accession>
<sequence length="224" mass="24886">MQSNTVFTVSSRINQLDLKNKDIMKPVSILVLLAGFTLGLTACGPSTESEVVTEISEAERTAYLDQGKSIAGATFAVLSSRLQKAMGEGGVPEAINYCQLNAYRLVDSLSKVHKATIRRTSLLARNPADRPSELEREILETYAGEDAAGQELKPMVRALENQEVVFFAPIRTNAFCLNCHGTPGETLKEEDYALIRRHYPEDNAIGYQDGDLRGMWSIRFRRQE</sequence>
<evidence type="ECO:0000259" key="1">
    <source>
        <dbReference type="Pfam" id="PF11845"/>
    </source>
</evidence>
<name>A0A2D0NC03_FLAN2</name>
<evidence type="ECO:0000313" key="2">
    <source>
        <dbReference type="EMBL" id="PHN05916.1"/>
    </source>
</evidence>
<dbReference type="InterPro" id="IPR021796">
    <property type="entry name" value="Tll0287-like_dom"/>
</dbReference>
<dbReference type="OrthoDB" id="1494333at2"/>
<keyword evidence="3" id="KW-1185">Reference proteome</keyword>
<dbReference type="EMBL" id="PDUD01000019">
    <property type="protein sequence ID" value="PHN05916.1"/>
    <property type="molecule type" value="Genomic_DNA"/>
</dbReference>
<dbReference type="Pfam" id="PF11845">
    <property type="entry name" value="Tll0287-like"/>
    <property type="match status" value="1"/>
</dbReference>
<gene>
    <name evidence="2" type="ORF">CRP01_13120</name>
</gene>
<proteinExistence type="predicted"/>
<feature type="domain" description="Tll0287-like" evidence="1">
    <location>
        <begin position="49"/>
        <end position="220"/>
    </location>
</feature>
<evidence type="ECO:0000313" key="3">
    <source>
        <dbReference type="Proteomes" id="UP000223913"/>
    </source>
</evidence>
<comment type="caution">
    <text evidence="2">The sequence shown here is derived from an EMBL/GenBank/DDBJ whole genome shotgun (WGS) entry which is preliminary data.</text>
</comment>
<organism evidence="2 3">
    <name type="scientific">Flavilitoribacter nigricans (strain ATCC 23147 / DSM 23189 / NBRC 102662 / NCIMB 1420 / SS-2)</name>
    <name type="common">Lewinella nigricans</name>
    <dbReference type="NCBI Taxonomy" id="1122177"/>
    <lineage>
        <taxon>Bacteria</taxon>
        <taxon>Pseudomonadati</taxon>
        <taxon>Bacteroidota</taxon>
        <taxon>Saprospiria</taxon>
        <taxon>Saprospirales</taxon>
        <taxon>Lewinellaceae</taxon>
        <taxon>Flavilitoribacter</taxon>
    </lineage>
</organism>
<dbReference type="Proteomes" id="UP000223913">
    <property type="component" value="Unassembled WGS sequence"/>
</dbReference>